<evidence type="ECO:0000259" key="3">
    <source>
        <dbReference type="PROSITE" id="PS50966"/>
    </source>
</evidence>
<keyword evidence="1" id="KW-0479">Metal-binding</keyword>
<evidence type="ECO:0000313" key="4">
    <source>
        <dbReference type="EMBL" id="MDT0473898.1"/>
    </source>
</evidence>
<accession>A0ABU2UKU6</accession>
<dbReference type="RefSeq" id="WP_311635623.1">
    <property type="nucleotide sequence ID" value="NZ_JAVRFF010000018.1"/>
</dbReference>
<gene>
    <name evidence="4" type="ORF">RM863_17355</name>
</gene>
<evidence type="ECO:0000256" key="1">
    <source>
        <dbReference type="PROSITE-ProRule" id="PRU00325"/>
    </source>
</evidence>
<organism evidence="4 5">
    <name type="scientific">Streptomyces hintoniae</name>
    <dbReference type="NCBI Taxonomy" id="3075521"/>
    <lineage>
        <taxon>Bacteria</taxon>
        <taxon>Bacillati</taxon>
        <taxon>Actinomycetota</taxon>
        <taxon>Actinomycetes</taxon>
        <taxon>Kitasatosporales</taxon>
        <taxon>Streptomycetaceae</taxon>
        <taxon>Streptomyces</taxon>
    </lineage>
</organism>
<proteinExistence type="predicted"/>
<dbReference type="PROSITE" id="PS50966">
    <property type="entry name" value="ZF_SWIM"/>
    <property type="match status" value="1"/>
</dbReference>
<keyword evidence="1" id="KW-0862">Zinc</keyword>
<feature type="region of interest" description="Disordered" evidence="2">
    <location>
        <begin position="313"/>
        <end position="334"/>
    </location>
</feature>
<dbReference type="InterPro" id="IPR007527">
    <property type="entry name" value="Znf_SWIM"/>
</dbReference>
<dbReference type="Pfam" id="PF04434">
    <property type="entry name" value="SWIM"/>
    <property type="match status" value="1"/>
</dbReference>
<feature type="region of interest" description="Disordered" evidence="2">
    <location>
        <begin position="479"/>
        <end position="504"/>
    </location>
</feature>
<reference evidence="4" key="1">
    <citation type="submission" date="2024-05" db="EMBL/GenBank/DDBJ databases">
        <title>30 novel species of actinomycetes from the DSMZ collection.</title>
        <authorList>
            <person name="Nouioui I."/>
        </authorList>
    </citation>
    <scope>NUCLEOTIDE SEQUENCE</scope>
    <source>
        <strain evidence="4">DSM 41014</strain>
    </source>
</reference>
<protein>
    <submittedName>
        <fullName evidence="4">SWIM zinc finger family protein</fullName>
    </submittedName>
</protein>
<dbReference type="EMBL" id="JAVRFF010000018">
    <property type="protein sequence ID" value="MDT0473898.1"/>
    <property type="molecule type" value="Genomic_DNA"/>
</dbReference>
<sequence>MTRSLQAVAYRRPSVLESAVGGQRLGLETSRGATPSGAADHPRFFSGFLTSPQIAAAGLLAVADVAAARYYQPQLRASLDPVVTGNGDRLRFESFSGCGGVYARLDVLTGGLDGGEVGRGTTNVDVNNPLREALSRIGADDPLHLRVGPEEMAVTTLDGPVVEKKVPLPDRWLRGFAEAQVVAADFDLRAELPAAEAVRFLRSLPRSGGRGSSAGPRWVVPAGRVLRPTTRPVPGAVCLPGPERLIALQRVLRHATALRVYGPAVTAGGAATAGAWEAVLPGMRLTLTLSPDASRGFSGEGGVLDALATGEHRAAPADRDGGGSGEGAESTEAADDTDLVSMLLAWEPRIDVADLAASSGLPAERVRAALVRLGTSGRVGYDTAEAAYFHRELPYDAERVERHNPRLRSARALVAAGAVRLDGTLGTVTAEDGHAHRVRDDAGVLSCSCLWWAKYRGGRGPCKHALAVRMVRRGAVARPADQVERSGPPTGADLNTARIDGDMR</sequence>
<dbReference type="Proteomes" id="UP001180489">
    <property type="component" value="Unassembled WGS sequence"/>
</dbReference>
<name>A0ABU2UKU6_9ACTN</name>
<comment type="caution">
    <text evidence="4">The sequence shown here is derived from an EMBL/GenBank/DDBJ whole genome shotgun (WGS) entry which is preliminary data.</text>
</comment>
<evidence type="ECO:0000313" key="5">
    <source>
        <dbReference type="Proteomes" id="UP001180489"/>
    </source>
</evidence>
<keyword evidence="1" id="KW-0863">Zinc-finger</keyword>
<keyword evidence="5" id="KW-1185">Reference proteome</keyword>
<feature type="domain" description="SWIM-type" evidence="3">
    <location>
        <begin position="436"/>
        <end position="473"/>
    </location>
</feature>
<evidence type="ECO:0000256" key="2">
    <source>
        <dbReference type="SAM" id="MobiDB-lite"/>
    </source>
</evidence>